<dbReference type="InterPro" id="IPR036291">
    <property type="entry name" value="NAD(P)-bd_dom_sf"/>
</dbReference>
<dbReference type="CDD" id="cd05269">
    <property type="entry name" value="TMR_SDR_a"/>
    <property type="match status" value="1"/>
</dbReference>
<dbReference type="PANTHER" id="PTHR43162:SF1">
    <property type="entry name" value="PRESTALK A DIFFERENTIATION PROTEIN A"/>
    <property type="match status" value="1"/>
</dbReference>
<proteinExistence type="predicted"/>
<dbReference type="PANTHER" id="PTHR43162">
    <property type="match status" value="1"/>
</dbReference>
<dbReference type="EMBL" id="RIAR02000001">
    <property type="protein sequence ID" value="NSL87318.1"/>
    <property type="molecule type" value="Genomic_DNA"/>
</dbReference>
<evidence type="ECO:0000313" key="3">
    <source>
        <dbReference type="Proteomes" id="UP000281028"/>
    </source>
</evidence>
<feature type="domain" description="NmrA-like" evidence="1">
    <location>
        <begin position="9"/>
        <end position="264"/>
    </location>
</feature>
<sequence length="293" mass="31145">MTTASNNSNSSILITGATGNIGSILAGRLAAQGVPFRALVRSSDNAEKIAGLPGAELVTGDLADKASVLAALQGITHAFLLTNSSAQAEELQLNFVAAAKEAGVQHIVKLSQLAADKQSPVRFLRYHAAVEEAIINSGIAYTFLRPNLFMQGFLSFRDMILNKNMFIAAIGNAPVSVIDIRDIADVALAALTQPGHENKTYTLTGPAALTHAQIADILSASTGKRIKFVDITPEEMQQAVLSVGFPSWQAAGLIEDYAHYARHEAAFITDTVAAITGTPARNFEDFAQEYFTI</sequence>
<evidence type="ECO:0000259" key="1">
    <source>
        <dbReference type="Pfam" id="PF05368"/>
    </source>
</evidence>
<dbReference type="AlphaFoldDB" id="A0A433WF28"/>
<gene>
    <name evidence="2" type="ORF">ECE50_010785</name>
</gene>
<dbReference type="SUPFAM" id="SSF51735">
    <property type="entry name" value="NAD(P)-binding Rossmann-fold domains"/>
    <property type="match status" value="1"/>
</dbReference>
<dbReference type="Gene3D" id="3.40.50.720">
    <property type="entry name" value="NAD(P)-binding Rossmann-like Domain"/>
    <property type="match status" value="1"/>
</dbReference>
<dbReference type="InterPro" id="IPR008030">
    <property type="entry name" value="NmrA-like"/>
</dbReference>
<name>A0A433WF28_9BACT</name>
<dbReference type="OrthoDB" id="9780595at2"/>
<evidence type="ECO:0000313" key="2">
    <source>
        <dbReference type="EMBL" id="NSL87318.1"/>
    </source>
</evidence>
<dbReference type="Pfam" id="PF05368">
    <property type="entry name" value="NmrA"/>
    <property type="match status" value="1"/>
</dbReference>
<organism evidence="2 3">
    <name type="scientific">Chitinophaga solisilvae</name>
    <dbReference type="NCBI Taxonomy" id="1233460"/>
    <lineage>
        <taxon>Bacteria</taxon>
        <taxon>Pseudomonadati</taxon>
        <taxon>Bacteroidota</taxon>
        <taxon>Chitinophagia</taxon>
        <taxon>Chitinophagales</taxon>
        <taxon>Chitinophagaceae</taxon>
        <taxon>Chitinophaga</taxon>
    </lineage>
</organism>
<dbReference type="Gene3D" id="3.90.25.10">
    <property type="entry name" value="UDP-galactose 4-epimerase, domain 1"/>
    <property type="match status" value="1"/>
</dbReference>
<protein>
    <submittedName>
        <fullName evidence="2">SDR family oxidoreductase</fullName>
    </submittedName>
</protein>
<comment type="caution">
    <text evidence="2">The sequence shown here is derived from an EMBL/GenBank/DDBJ whole genome shotgun (WGS) entry which is preliminary data.</text>
</comment>
<keyword evidence="3" id="KW-1185">Reference proteome</keyword>
<dbReference type="InterPro" id="IPR051604">
    <property type="entry name" value="Ergot_Alk_Oxidoreductase"/>
</dbReference>
<dbReference type="Proteomes" id="UP000281028">
    <property type="component" value="Unassembled WGS sequence"/>
</dbReference>
<accession>A0A433WF28</accession>
<reference evidence="2" key="1">
    <citation type="submission" date="2020-05" db="EMBL/GenBank/DDBJ databases">
        <title>Chitinophaga laudate sp. nov., isolated from a tropical peat swamp.</title>
        <authorList>
            <person name="Goh C.B.S."/>
            <person name="Lee M.S."/>
            <person name="Parimannan S."/>
            <person name="Pasbakhsh P."/>
            <person name="Yule C.M."/>
            <person name="Rajandas H."/>
            <person name="Loke S."/>
            <person name="Croft L."/>
            <person name="Tan J.B.L."/>
        </authorList>
    </citation>
    <scope>NUCLEOTIDE SEQUENCE</scope>
    <source>
        <strain evidence="2">Mgbs1</strain>
    </source>
</reference>